<dbReference type="OrthoDB" id="123657at2759"/>
<proteinExistence type="predicted"/>
<dbReference type="RefSeq" id="XP_008905931.1">
    <property type="nucleotide sequence ID" value="XM_008907683.1"/>
</dbReference>
<reference evidence="1 2" key="2">
    <citation type="submission" date="2013-11" db="EMBL/GenBank/DDBJ databases">
        <title>The Genome Sequence of Phytophthora parasitica INRA-310.</title>
        <authorList>
            <consortium name="The Broad Institute Genomics Platform"/>
            <person name="Russ C."/>
            <person name="Tyler B."/>
            <person name="Panabieres F."/>
            <person name="Shan W."/>
            <person name="Tripathy S."/>
            <person name="Grunwald N."/>
            <person name="Machado M."/>
            <person name="Johnson C.S."/>
            <person name="Arredondo F."/>
            <person name="Hong C."/>
            <person name="Coffey M."/>
            <person name="Young S.K."/>
            <person name="Zeng Q."/>
            <person name="Gargeya S."/>
            <person name="Fitzgerald M."/>
            <person name="Abouelleil A."/>
            <person name="Alvarado L."/>
            <person name="Chapman S.B."/>
            <person name="Gainer-Dewar J."/>
            <person name="Goldberg J."/>
            <person name="Griggs A."/>
            <person name="Gujja S."/>
            <person name="Hansen M."/>
            <person name="Howarth C."/>
            <person name="Imamovic A."/>
            <person name="Ireland A."/>
            <person name="Larimer J."/>
            <person name="McCowan C."/>
            <person name="Murphy C."/>
            <person name="Pearson M."/>
            <person name="Poon T.W."/>
            <person name="Priest M."/>
            <person name="Roberts A."/>
            <person name="Saif S."/>
            <person name="Shea T."/>
            <person name="Sykes S."/>
            <person name="Wortman J."/>
            <person name="Nusbaum C."/>
            <person name="Birren B."/>
        </authorList>
    </citation>
    <scope>NUCLEOTIDE SEQUENCE [LARGE SCALE GENOMIC DNA]</scope>
    <source>
        <strain evidence="1 2">INRA-310</strain>
    </source>
</reference>
<evidence type="ECO:0000313" key="2">
    <source>
        <dbReference type="Proteomes" id="UP000018817"/>
    </source>
</evidence>
<reference evidence="2" key="1">
    <citation type="submission" date="2011-12" db="EMBL/GenBank/DDBJ databases">
        <authorList>
            <consortium name="The Broad Institute Genome Sequencing Platform"/>
            <person name="Russ C."/>
            <person name="Tyler B."/>
            <person name="Panabieres F."/>
            <person name="Shan W."/>
            <person name="Tripathy S."/>
            <person name="Grunwald N."/>
            <person name="Machado M."/>
            <person name="Young S.K."/>
            <person name="Zeng Q."/>
            <person name="Gargeya S."/>
            <person name="Fitzgerald M."/>
            <person name="Haas B."/>
            <person name="Abouelleil A."/>
            <person name="Alvarado L."/>
            <person name="Arachchi H.M."/>
            <person name="Berlin A."/>
            <person name="Chapman S.B."/>
            <person name="Gearin G."/>
            <person name="Goldberg J."/>
            <person name="Griggs A."/>
            <person name="Gujja S."/>
            <person name="Hansen M."/>
            <person name="Heiman D."/>
            <person name="Howarth C."/>
            <person name="Larimer J."/>
            <person name="Lui A."/>
            <person name="MacDonald P.J.P."/>
            <person name="McCowen C."/>
            <person name="Montmayeur A."/>
            <person name="Murphy C."/>
            <person name="Neiman D."/>
            <person name="Pearson M."/>
            <person name="Priest M."/>
            <person name="Roberts A."/>
            <person name="Saif S."/>
            <person name="Shea T."/>
            <person name="Sisk P."/>
            <person name="Stolte C."/>
            <person name="Sykes S."/>
            <person name="Wortman J."/>
            <person name="Nusbaum C."/>
            <person name="Birren B."/>
        </authorList>
    </citation>
    <scope>NUCLEOTIDE SEQUENCE [LARGE SCALE GENOMIC DNA]</scope>
    <source>
        <strain evidence="2">INRA-310</strain>
    </source>
</reference>
<evidence type="ECO:0000313" key="1">
    <source>
        <dbReference type="EMBL" id="ETN08744.1"/>
    </source>
</evidence>
<dbReference type="EMBL" id="KI669587">
    <property type="protein sequence ID" value="ETN08744.1"/>
    <property type="molecule type" value="Genomic_DNA"/>
</dbReference>
<dbReference type="VEuPathDB" id="FungiDB:PPTG_11577"/>
<name>W2Q849_PHYN3</name>
<organism evidence="1 2">
    <name type="scientific">Phytophthora nicotianae (strain INRA-310)</name>
    <name type="common">Phytophthora parasitica</name>
    <dbReference type="NCBI Taxonomy" id="761204"/>
    <lineage>
        <taxon>Eukaryota</taxon>
        <taxon>Sar</taxon>
        <taxon>Stramenopiles</taxon>
        <taxon>Oomycota</taxon>
        <taxon>Peronosporomycetes</taxon>
        <taxon>Peronosporales</taxon>
        <taxon>Peronosporaceae</taxon>
        <taxon>Phytophthora</taxon>
    </lineage>
</organism>
<sequence>MPRALPWTKLAVGMNQEDIDLLLESFKIFKIAKSDHVPCTICTNAVPHNIKKRLLRCACSECTAAMPYARCEWRGKLLKCEQQDPLDLF</sequence>
<gene>
    <name evidence="1" type="ORF">PPTG_11577</name>
</gene>
<dbReference type="Proteomes" id="UP000018817">
    <property type="component" value="Unassembled WGS sequence"/>
</dbReference>
<accession>W2Q849</accession>
<dbReference type="AlphaFoldDB" id="W2Q849"/>
<protein>
    <submittedName>
        <fullName evidence="1">Uncharacterized protein</fullName>
    </submittedName>
</protein>
<dbReference type="GeneID" id="20181108"/>
<dbReference type="OMA" id="VPCTICT"/>